<sequence>MTTRSTRSPRRRTVVALAVVLAVLAGFIVRLVDIQVVNADEHIADSMEVALGDGRTLYGTRGTIVDETGQTLAGSVLQYDCQLDPLLITQIDADIIAEKSTAEPWSTVSPKIAAITGQAVQEVQKIVGDALATDSGSRYAMLARGLTTEQYRALADLDHPYLVCVQHPARTYPDGAVGGNLVGFMGVDGEPLAGLEESQNDCLTSTNGSMTFEKGRDGVIIPGTEVNTPAVDGGTLQLTINRDLQWYLQQLIGEQVQDTAAQRGTITVVEVKTGKIRAAAEYPSVDPNNVDASEPQNRWSHIFADTFEPGSTFKGLTAASVIDAGGQSPSSTVIASGDETFPNGARVTDSFPHDLYEYTLAGVLIDSSNAGISKFSERISAQTRYDYLKKFGIGTGSAVGLTGESQGYLVDSSEWDNQQLYNTSFGQGLTTTVPELVGAYDAIANGGVKMPLSIVESCTKADGTVVTPTLPEPAQVISAQTSAQMREMLENVALQASYADDVAVPGYRIATKTGTGEKTDGAGGYKAGVYFTTLIGFAPADDPQYIVAVTLDEPTTVTSSSANVPAFQKAMTQVLKTYRVMPATTAPVLLPKFG</sequence>
<dbReference type="InterPro" id="IPR012338">
    <property type="entry name" value="Beta-lactam/transpept-like"/>
</dbReference>
<dbReference type="GO" id="GO:0008658">
    <property type="term" value="F:penicillin binding"/>
    <property type="evidence" value="ECO:0007669"/>
    <property type="project" value="InterPro"/>
</dbReference>
<dbReference type="SUPFAM" id="SSF56519">
    <property type="entry name" value="Penicillin binding protein dimerisation domain"/>
    <property type="match status" value="1"/>
</dbReference>
<dbReference type="GO" id="GO:0051301">
    <property type="term" value="P:cell division"/>
    <property type="evidence" value="ECO:0007669"/>
    <property type="project" value="UniProtKB-KW"/>
</dbReference>
<dbReference type="EMBL" id="LT629692">
    <property type="protein sequence ID" value="SDH31512.1"/>
    <property type="molecule type" value="Genomic_DNA"/>
</dbReference>
<dbReference type="Gene3D" id="3.40.710.10">
    <property type="entry name" value="DD-peptidase/beta-lactamase superfamily"/>
    <property type="match status" value="1"/>
</dbReference>
<evidence type="ECO:0000259" key="5">
    <source>
        <dbReference type="Pfam" id="PF03717"/>
    </source>
</evidence>
<keyword evidence="6" id="KW-0132">Cell division</keyword>
<dbReference type="Proteomes" id="UP000199009">
    <property type="component" value="Chromosome I"/>
</dbReference>
<dbReference type="PANTHER" id="PTHR30627:SF1">
    <property type="entry name" value="PEPTIDOGLYCAN D,D-TRANSPEPTIDASE FTSI"/>
    <property type="match status" value="1"/>
</dbReference>
<dbReference type="InterPro" id="IPR036138">
    <property type="entry name" value="PBP_dimer_sf"/>
</dbReference>
<organism evidence="6 7">
    <name type="scientific">Microbacterium pygmaeum</name>
    <dbReference type="NCBI Taxonomy" id="370764"/>
    <lineage>
        <taxon>Bacteria</taxon>
        <taxon>Bacillati</taxon>
        <taxon>Actinomycetota</taxon>
        <taxon>Actinomycetes</taxon>
        <taxon>Micrococcales</taxon>
        <taxon>Microbacteriaceae</taxon>
        <taxon>Microbacterium</taxon>
    </lineage>
</organism>
<dbReference type="InterPro" id="IPR001460">
    <property type="entry name" value="PCN-bd_Tpept"/>
</dbReference>
<dbReference type="GO" id="GO:0071555">
    <property type="term" value="P:cell wall organization"/>
    <property type="evidence" value="ECO:0007669"/>
    <property type="project" value="TreeGrafter"/>
</dbReference>
<accession>A0A1G8BE34</accession>
<dbReference type="STRING" id="370764.SAMN04489810_2791"/>
<dbReference type="SUPFAM" id="SSF56601">
    <property type="entry name" value="beta-lactamase/transpeptidase-like"/>
    <property type="match status" value="1"/>
</dbReference>
<comment type="subcellular location">
    <subcellularLocation>
        <location evidence="1">Membrane</location>
    </subcellularLocation>
</comment>
<keyword evidence="6" id="KW-0131">Cell cycle</keyword>
<dbReference type="AlphaFoldDB" id="A0A1G8BE34"/>
<keyword evidence="3" id="KW-0472">Membrane</keyword>
<evidence type="ECO:0000256" key="2">
    <source>
        <dbReference type="ARBA" id="ARBA00007171"/>
    </source>
</evidence>
<dbReference type="InterPro" id="IPR005311">
    <property type="entry name" value="PBP_dimer"/>
</dbReference>
<dbReference type="Pfam" id="PF03717">
    <property type="entry name" value="PBP_dimer"/>
    <property type="match status" value="1"/>
</dbReference>
<evidence type="ECO:0000313" key="7">
    <source>
        <dbReference type="Proteomes" id="UP000199009"/>
    </source>
</evidence>
<dbReference type="Gene3D" id="3.90.1310.10">
    <property type="entry name" value="Penicillin-binding protein 2a (Domain 2)"/>
    <property type="match status" value="1"/>
</dbReference>
<dbReference type="Gene3D" id="3.30.450.330">
    <property type="match status" value="1"/>
</dbReference>
<evidence type="ECO:0000313" key="6">
    <source>
        <dbReference type="EMBL" id="SDH31512.1"/>
    </source>
</evidence>
<evidence type="ECO:0000259" key="4">
    <source>
        <dbReference type="Pfam" id="PF00905"/>
    </source>
</evidence>
<proteinExistence type="inferred from homology"/>
<reference evidence="6 7" key="1">
    <citation type="submission" date="2016-10" db="EMBL/GenBank/DDBJ databases">
        <authorList>
            <person name="de Groot N.N."/>
        </authorList>
    </citation>
    <scope>NUCLEOTIDE SEQUENCE [LARGE SCALE GENOMIC DNA]</scope>
    <source>
        <strain evidence="6 7">DSM 23142</strain>
    </source>
</reference>
<dbReference type="Pfam" id="PF00905">
    <property type="entry name" value="Transpeptidase"/>
    <property type="match status" value="1"/>
</dbReference>
<dbReference type="PANTHER" id="PTHR30627">
    <property type="entry name" value="PEPTIDOGLYCAN D,D-TRANSPEPTIDASE"/>
    <property type="match status" value="1"/>
</dbReference>
<gene>
    <name evidence="6" type="ORF">SAMN04489810_2791</name>
</gene>
<evidence type="ECO:0000256" key="3">
    <source>
        <dbReference type="ARBA" id="ARBA00023136"/>
    </source>
</evidence>
<feature type="domain" description="Penicillin-binding protein dimerisation" evidence="5">
    <location>
        <begin position="58"/>
        <end position="188"/>
    </location>
</feature>
<feature type="domain" description="Penicillin-binding protein transpeptidase" evidence="4">
    <location>
        <begin position="264"/>
        <end position="571"/>
    </location>
</feature>
<evidence type="ECO:0000256" key="1">
    <source>
        <dbReference type="ARBA" id="ARBA00004370"/>
    </source>
</evidence>
<comment type="similarity">
    <text evidence="2">Belongs to the transpeptidase family.</text>
</comment>
<dbReference type="RefSeq" id="WP_091491338.1">
    <property type="nucleotide sequence ID" value="NZ_LT629692.1"/>
</dbReference>
<keyword evidence="7" id="KW-1185">Reference proteome</keyword>
<dbReference type="GO" id="GO:0005886">
    <property type="term" value="C:plasma membrane"/>
    <property type="evidence" value="ECO:0007669"/>
    <property type="project" value="TreeGrafter"/>
</dbReference>
<dbReference type="InterPro" id="IPR050515">
    <property type="entry name" value="Beta-lactam/transpept"/>
</dbReference>
<protein>
    <submittedName>
        <fullName evidence="6">Cell division protein FtsI (Penicillin-binding protein 3)</fullName>
    </submittedName>
</protein>
<dbReference type="OrthoDB" id="9789078at2"/>
<name>A0A1G8BE34_9MICO</name>